<evidence type="ECO:0000313" key="5">
    <source>
        <dbReference type="EMBL" id="KAK1944381.1"/>
    </source>
</evidence>
<evidence type="ECO:0000256" key="1">
    <source>
        <dbReference type="ARBA" id="ARBA00004340"/>
    </source>
</evidence>
<comment type="caution">
    <text evidence="5">The sequence shown here is derived from an EMBL/GenBank/DDBJ whole genome shotgun (WGS) entry which is preliminary data.</text>
</comment>
<proteinExistence type="predicted"/>
<evidence type="ECO:0000256" key="2">
    <source>
        <dbReference type="ARBA" id="ARBA00004613"/>
    </source>
</evidence>
<accession>A0AAD9GTU4</accession>
<dbReference type="Pfam" id="PF20147">
    <property type="entry name" value="Crinkler"/>
    <property type="match status" value="1"/>
</dbReference>
<keyword evidence="3" id="KW-0964">Secreted</keyword>
<sequence length="60" mass="6363">MLNLLCAIVGAQGSAFEVIIDENESVSALKEAIKKKKKNDLTGVDADKLQLFLSKTKGGA</sequence>
<reference evidence="5" key="1">
    <citation type="submission" date="2023-08" db="EMBL/GenBank/DDBJ databases">
        <title>Reference Genome Resource for the Citrus Pathogen Phytophthora citrophthora.</title>
        <authorList>
            <person name="Moller H."/>
            <person name="Coetzee B."/>
            <person name="Rose L.J."/>
            <person name="Van Niekerk J.M."/>
        </authorList>
    </citation>
    <scope>NUCLEOTIDE SEQUENCE</scope>
    <source>
        <strain evidence="5">STE-U-9442</strain>
    </source>
</reference>
<dbReference type="GO" id="GO:0043657">
    <property type="term" value="C:host cell"/>
    <property type="evidence" value="ECO:0007669"/>
    <property type="project" value="UniProtKB-SubCell"/>
</dbReference>
<keyword evidence="6" id="KW-1185">Reference proteome</keyword>
<evidence type="ECO:0000256" key="3">
    <source>
        <dbReference type="ARBA" id="ARBA00022525"/>
    </source>
</evidence>
<protein>
    <recommendedName>
        <fullName evidence="4">Crinkler effector protein N-terminal domain-containing protein</fullName>
    </recommendedName>
</protein>
<evidence type="ECO:0000313" key="6">
    <source>
        <dbReference type="Proteomes" id="UP001259832"/>
    </source>
</evidence>
<dbReference type="InterPro" id="IPR045379">
    <property type="entry name" value="Crinkler_N"/>
</dbReference>
<organism evidence="5 6">
    <name type="scientific">Phytophthora citrophthora</name>
    <dbReference type="NCBI Taxonomy" id="4793"/>
    <lineage>
        <taxon>Eukaryota</taxon>
        <taxon>Sar</taxon>
        <taxon>Stramenopiles</taxon>
        <taxon>Oomycota</taxon>
        <taxon>Peronosporomycetes</taxon>
        <taxon>Peronosporales</taxon>
        <taxon>Peronosporaceae</taxon>
        <taxon>Phytophthora</taxon>
    </lineage>
</organism>
<dbReference type="GO" id="GO:0005576">
    <property type="term" value="C:extracellular region"/>
    <property type="evidence" value="ECO:0007669"/>
    <property type="project" value="UniProtKB-SubCell"/>
</dbReference>
<feature type="domain" description="Crinkler effector protein N-terminal" evidence="4">
    <location>
        <begin position="2"/>
        <end position="55"/>
    </location>
</feature>
<dbReference type="Proteomes" id="UP001259832">
    <property type="component" value="Unassembled WGS sequence"/>
</dbReference>
<comment type="subcellular location">
    <subcellularLocation>
        <location evidence="1">Host cell</location>
    </subcellularLocation>
    <subcellularLocation>
        <location evidence="2">Secreted</location>
    </subcellularLocation>
</comment>
<name>A0AAD9GTU4_9STRA</name>
<dbReference type="AlphaFoldDB" id="A0AAD9GTU4"/>
<gene>
    <name evidence="5" type="ORF">P3T76_004293</name>
</gene>
<evidence type="ECO:0000259" key="4">
    <source>
        <dbReference type="Pfam" id="PF20147"/>
    </source>
</evidence>
<dbReference type="EMBL" id="JASMQC010000006">
    <property type="protein sequence ID" value="KAK1944381.1"/>
    <property type="molecule type" value="Genomic_DNA"/>
</dbReference>